<dbReference type="EMBL" id="JAPCIO010000006">
    <property type="protein sequence ID" value="MCW1148609.1"/>
    <property type="molecule type" value="Genomic_DNA"/>
</dbReference>
<proteinExistence type="predicted"/>
<accession>A0ABT3EJ49</accession>
<dbReference type="RefSeq" id="WP_264369333.1">
    <property type="nucleotide sequence ID" value="NZ_JAPCIO010000006.1"/>
</dbReference>
<keyword evidence="1" id="KW-0812">Transmembrane</keyword>
<evidence type="ECO:0000256" key="1">
    <source>
        <dbReference type="SAM" id="Phobius"/>
    </source>
</evidence>
<name>A0ABT3EJ49_9FLAO</name>
<evidence type="ECO:0000313" key="2">
    <source>
        <dbReference type="EMBL" id="MCW1148609.1"/>
    </source>
</evidence>
<dbReference type="Proteomes" id="UP001165677">
    <property type="component" value="Unassembled WGS sequence"/>
</dbReference>
<keyword evidence="1" id="KW-1133">Transmembrane helix</keyword>
<protein>
    <submittedName>
        <fullName evidence="2">CCC motif membrane protein</fullName>
    </submittedName>
</protein>
<dbReference type="Pfam" id="PF07666">
    <property type="entry name" value="MpPF26"/>
    <property type="match status" value="1"/>
</dbReference>
<feature type="transmembrane region" description="Helical" evidence="1">
    <location>
        <begin position="12"/>
        <end position="41"/>
    </location>
</feature>
<reference evidence="2" key="1">
    <citation type="submission" date="2022-10" db="EMBL/GenBank/DDBJ databases">
        <title>Flavobacterium sp. nov., a bacterium isolated from lake sediment.</title>
        <authorList>
            <person name="Qu J.-H."/>
        </authorList>
    </citation>
    <scope>NUCLEOTIDE SEQUENCE</scope>
    <source>
        <strain evidence="2">TH16-21</strain>
    </source>
</reference>
<keyword evidence="1" id="KW-0472">Membrane</keyword>
<keyword evidence="3" id="KW-1185">Reference proteome</keyword>
<evidence type="ECO:0000313" key="3">
    <source>
        <dbReference type="Proteomes" id="UP001165677"/>
    </source>
</evidence>
<dbReference type="InterPro" id="IPR011655">
    <property type="entry name" value="MpPF26"/>
</dbReference>
<sequence>MENQKLPNTTAVLILGIFSILTCCCYGFISIILGIVGLVLAKKDTVLYNQNPDLYSNYNNLKIGKVLSVIGVVLGTIYLILMIWMIVTFGYDTLQDPELLKEEMNRYFGIQ</sequence>
<feature type="transmembrane region" description="Helical" evidence="1">
    <location>
        <begin position="66"/>
        <end position="91"/>
    </location>
</feature>
<gene>
    <name evidence="2" type="ORF">OJ995_10285</name>
</gene>
<organism evidence="2 3">
    <name type="scientific">Flavobacterium lacisediminis</name>
    <dbReference type="NCBI Taxonomy" id="2989705"/>
    <lineage>
        <taxon>Bacteria</taxon>
        <taxon>Pseudomonadati</taxon>
        <taxon>Bacteroidota</taxon>
        <taxon>Flavobacteriia</taxon>
        <taxon>Flavobacteriales</taxon>
        <taxon>Flavobacteriaceae</taxon>
        <taxon>Flavobacterium</taxon>
    </lineage>
</organism>
<comment type="caution">
    <text evidence="2">The sequence shown here is derived from an EMBL/GenBank/DDBJ whole genome shotgun (WGS) entry which is preliminary data.</text>
</comment>
<dbReference type="NCBIfam" id="NF040945">
    <property type="entry name" value="CCC_membrane"/>
    <property type="match status" value="1"/>
</dbReference>